<protein>
    <recommendedName>
        <fullName evidence="1">HTH merR-type domain-containing protein</fullName>
    </recommendedName>
</protein>
<proteinExistence type="predicted"/>
<feature type="domain" description="HTH merR-type" evidence="1">
    <location>
        <begin position="25"/>
        <end position="62"/>
    </location>
</feature>
<dbReference type="SUPFAM" id="SSF46955">
    <property type="entry name" value="Putative DNA-binding domain"/>
    <property type="match status" value="1"/>
</dbReference>
<dbReference type="EMBL" id="BMNE01000007">
    <property type="protein sequence ID" value="GGN93766.1"/>
    <property type="molecule type" value="Genomic_DNA"/>
</dbReference>
<sequence>MENHKIEVRTQVVSPHDPIPAAQAVYAISVAAELAGIGVQTLCLYEPHGLVTPARSAGGTRLGIHSHEPCRQAELRCGPSGRACGWSPPSG</sequence>
<reference evidence="3" key="1">
    <citation type="journal article" date="2019" name="Int. J. Syst. Evol. Microbiol.">
        <title>The Global Catalogue of Microorganisms (GCM) 10K type strain sequencing project: providing services to taxonomists for standard genome sequencing and annotation.</title>
        <authorList>
            <consortium name="The Broad Institute Genomics Platform"/>
            <consortium name="The Broad Institute Genome Sequencing Center for Infectious Disease"/>
            <person name="Wu L."/>
            <person name="Ma J."/>
        </authorList>
    </citation>
    <scope>NUCLEOTIDE SEQUENCE [LARGE SCALE GENOMIC DNA]</scope>
    <source>
        <strain evidence="3">CGMCC 4.7329</strain>
    </source>
</reference>
<dbReference type="Proteomes" id="UP000658127">
    <property type="component" value="Unassembled WGS sequence"/>
</dbReference>
<evidence type="ECO:0000313" key="2">
    <source>
        <dbReference type="EMBL" id="GGN93766.1"/>
    </source>
</evidence>
<evidence type="ECO:0000259" key="1">
    <source>
        <dbReference type="PROSITE" id="PS50937"/>
    </source>
</evidence>
<keyword evidence="3" id="KW-1185">Reference proteome</keyword>
<organism evidence="2 3">
    <name type="scientific">Nocardia rhizosphaerihabitans</name>
    <dbReference type="NCBI Taxonomy" id="1691570"/>
    <lineage>
        <taxon>Bacteria</taxon>
        <taxon>Bacillati</taxon>
        <taxon>Actinomycetota</taxon>
        <taxon>Actinomycetes</taxon>
        <taxon>Mycobacteriales</taxon>
        <taxon>Nocardiaceae</taxon>
        <taxon>Nocardia</taxon>
    </lineage>
</organism>
<evidence type="ECO:0000313" key="3">
    <source>
        <dbReference type="Proteomes" id="UP000658127"/>
    </source>
</evidence>
<comment type="caution">
    <text evidence="2">The sequence shown here is derived from an EMBL/GenBank/DDBJ whole genome shotgun (WGS) entry which is preliminary data.</text>
</comment>
<accession>A0ABQ2KV54</accession>
<gene>
    <name evidence="2" type="ORF">GCM10011610_56030</name>
</gene>
<name>A0ABQ2KV54_9NOCA</name>
<dbReference type="PROSITE" id="PS50937">
    <property type="entry name" value="HTH_MERR_2"/>
    <property type="match status" value="1"/>
</dbReference>
<dbReference type="Gene3D" id="1.10.1660.10">
    <property type="match status" value="1"/>
</dbReference>
<dbReference type="InterPro" id="IPR000551">
    <property type="entry name" value="MerR-type_HTH_dom"/>
</dbReference>
<dbReference type="InterPro" id="IPR009061">
    <property type="entry name" value="DNA-bd_dom_put_sf"/>
</dbReference>